<comment type="caution">
    <text evidence="6">The sequence shown here is derived from an EMBL/GenBank/DDBJ whole genome shotgun (WGS) entry which is preliminary data.</text>
</comment>
<dbReference type="Pfam" id="PF19567">
    <property type="entry name" value="CpsB_CapC"/>
    <property type="match status" value="1"/>
</dbReference>
<protein>
    <recommendedName>
        <fullName evidence="5">Tyrosine-protein phosphatase</fullName>
        <ecNumber evidence="5">3.1.3.48</ecNumber>
    </recommendedName>
</protein>
<reference evidence="6" key="1">
    <citation type="submission" date="2020-02" db="EMBL/GenBank/DDBJ databases">
        <authorList>
            <person name="Shen X.-R."/>
            <person name="Zhang Y.-X."/>
        </authorList>
    </citation>
    <scope>NUCLEOTIDE SEQUENCE</scope>
    <source>
        <strain evidence="6">SYP-B3998</strain>
    </source>
</reference>
<dbReference type="InterPro" id="IPR016195">
    <property type="entry name" value="Pol/histidinol_Pase-like"/>
</dbReference>
<dbReference type="EMBL" id="JAAIKC010000004">
    <property type="protein sequence ID" value="NEW07144.1"/>
    <property type="molecule type" value="Genomic_DNA"/>
</dbReference>
<evidence type="ECO:0000256" key="2">
    <source>
        <dbReference type="ARBA" id="ARBA00022801"/>
    </source>
</evidence>
<evidence type="ECO:0000256" key="5">
    <source>
        <dbReference type="PIRNR" id="PIRNR016557"/>
    </source>
</evidence>
<dbReference type="GO" id="GO:0030145">
    <property type="term" value="F:manganese ion binding"/>
    <property type="evidence" value="ECO:0007669"/>
    <property type="project" value="UniProtKB-UniRule"/>
</dbReference>
<dbReference type="PANTHER" id="PTHR39181:SF1">
    <property type="entry name" value="TYROSINE-PROTEIN PHOSPHATASE YWQE"/>
    <property type="match status" value="1"/>
</dbReference>
<dbReference type="InterPro" id="IPR016667">
    <property type="entry name" value="Caps_polysacc_synth_CpsB/CapC"/>
</dbReference>
<dbReference type="PANTHER" id="PTHR39181">
    <property type="entry name" value="TYROSINE-PROTEIN PHOSPHATASE YWQE"/>
    <property type="match status" value="1"/>
</dbReference>
<dbReference type="EC" id="3.1.3.48" evidence="5"/>
<dbReference type="PIRSF" id="PIRSF016557">
    <property type="entry name" value="Caps_synth_CpsB"/>
    <property type="match status" value="1"/>
</dbReference>
<evidence type="ECO:0000256" key="4">
    <source>
        <dbReference type="ARBA" id="ARBA00051722"/>
    </source>
</evidence>
<dbReference type="AlphaFoldDB" id="A0A6G3ZZN2"/>
<evidence type="ECO:0000313" key="6">
    <source>
        <dbReference type="EMBL" id="NEW07144.1"/>
    </source>
</evidence>
<keyword evidence="2 5" id="KW-0378">Hydrolase</keyword>
<evidence type="ECO:0000256" key="1">
    <source>
        <dbReference type="ARBA" id="ARBA00005750"/>
    </source>
</evidence>
<keyword evidence="3 5" id="KW-0904">Protein phosphatase</keyword>
<dbReference type="Gene3D" id="3.20.20.140">
    <property type="entry name" value="Metal-dependent hydrolases"/>
    <property type="match status" value="1"/>
</dbReference>
<dbReference type="SUPFAM" id="SSF89550">
    <property type="entry name" value="PHP domain-like"/>
    <property type="match status" value="1"/>
</dbReference>
<name>A0A6G3ZZN2_9BACL</name>
<accession>A0A6G3ZZN2</accession>
<evidence type="ECO:0000256" key="3">
    <source>
        <dbReference type="ARBA" id="ARBA00022912"/>
    </source>
</evidence>
<comment type="similarity">
    <text evidence="1 5">Belongs to the metallo-dependent hydrolases superfamily. CpsB/CapC family.</text>
</comment>
<sequence>MMKEYGPLVDTHCHILPNLDDGPSCLEDSVSMARAAVGSGIHTIVATPHHGIGKYENISDFIIKNVICFNKELVVRKIPLLILAGQEVRVHSQLVEELYAGKILTLNGTRFILLELPSYGVPSYFDELLHEVSILGLRPVIAHPERNAQFLNKPMVLQRYVEQGALCQITAQSVMGLFGAKIQRFTINLCHNNWVHVVASDAHNLKSRPFLLEQSYEYLNKRIGKEQVQYFKDNALKIVRDEEIDSVIHMNKKKSWFVRWTYRNSYHKNW</sequence>
<dbReference type="GO" id="GO:0004725">
    <property type="term" value="F:protein tyrosine phosphatase activity"/>
    <property type="evidence" value="ECO:0007669"/>
    <property type="project" value="UniProtKB-UniRule"/>
</dbReference>
<comment type="catalytic activity">
    <reaction evidence="4 5">
        <text>O-phospho-L-tyrosyl-[protein] + H2O = L-tyrosyl-[protein] + phosphate</text>
        <dbReference type="Rhea" id="RHEA:10684"/>
        <dbReference type="Rhea" id="RHEA-COMP:10136"/>
        <dbReference type="Rhea" id="RHEA-COMP:20101"/>
        <dbReference type="ChEBI" id="CHEBI:15377"/>
        <dbReference type="ChEBI" id="CHEBI:43474"/>
        <dbReference type="ChEBI" id="CHEBI:46858"/>
        <dbReference type="ChEBI" id="CHEBI:61978"/>
        <dbReference type="EC" id="3.1.3.48"/>
    </reaction>
</comment>
<organism evidence="6">
    <name type="scientific">Paenibacillus sp. SYP-B3998</name>
    <dbReference type="NCBI Taxonomy" id="2678564"/>
    <lineage>
        <taxon>Bacteria</taxon>
        <taxon>Bacillati</taxon>
        <taxon>Bacillota</taxon>
        <taxon>Bacilli</taxon>
        <taxon>Bacillales</taxon>
        <taxon>Paenibacillaceae</taxon>
        <taxon>Paenibacillus</taxon>
    </lineage>
</organism>
<gene>
    <name evidence="6" type="ORF">GK047_14140</name>
</gene>
<proteinExistence type="inferred from homology"/>